<dbReference type="PANTHER" id="PTHR10357">
    <property type="entry name" value="ALPHA-AMYLASE FAMILY MEMBER"/>
    <property type="match status" value="1"/>
</dbReference>
<dbReference type="InterPro" id="IPR045857">
    <property type="entry name" value="O16G_dom_2"/>
</dbReference>
<reference evidence="5 6" key="1">
    <citation type="journal article" date="2019" name="Sci. Rep.">
        <title>Orb-weaving spider Araneus ventricosus genome elucidates the spidroin gene catalogue.</title>
        <authorList>
            <person name="Kono N."/>
            <person name="Nakamura H."/>
            <person name="Ohtoshi R."/>
            <person name="Moran D.A.P."/>
            <person name="Shinohara A."/>
            <person name="Yoshida Y."/>
            <person name="Fujiwara M."/>
            <person name="Mori M."/>
            <person name="Tomita M."/>
            <person name="Arakawa K."/>
        </authorList>
    </citation>
    <scope>NUCLEOTIDE SEQUENCE [LARGE SCALE GENOMIC DNA]</scope>
</reference>
<comment type="catalytic activity">
    <reaction evidence="1">
        <text>Hydrolysis of terminal, non-reducing (1-&gt;4)-linked alpha-D-glucose residues with release of alpha-D-glucose.</text>
        <dbReference type="EC" id="3.2.1.20"/>
    </reaction>
</comment>
<dbReference type="EMBL" id="BGPR01044909">
    <property type="protein sequence ID" value="GBO21757.1"/>
    <property type="molecule type" value="Genomic_DNA"/>
</dbReference>
<dbReference type="GO" id="GO:0005975">
    <property type="term" value="P:carbohydrate metabolic process"/>
    <property type="evidence" value="ECO:0007669"/>
    <property type="project" value="InterPro"/>
</dbReference>
<dbReference type="SUPFAM" id="SSF51445">
    <property type="entry name" value="(Trans)glycosidases"/>
    <property type="match status" value="1"/>
</dbReference>
<dbReference type="InterPro" id="IPR017853">
    <property type="entry name" value="GH"/>
</dbReference>
<dbReference type="GO" id="GO:0004558">
    <property type="term" value="F:alpha-1,4-glucosidase activity"/>
    <property type="evidence" value="ECO:0007669"/>
    <property type="project" value="UniProtKB-EC"/>
</dbReference>
<dbReference type="InterPro" id="IPR006047">
    <property type="entry name" value="GH13_cat_dom"/>
</dbReference>
<keyword evidence="3" id="KW-1133">Transmembrane helix</keyword>
<evidence type="ECO:0000259" key="4">
    <source>
        <dbReference type="Pfam" id="PF00128"/>
    </source>
</evidence>
<feature type="transmembrane region" description="Helical" evidence="3">
    <location>
        <begin position="45"/>
        <end position="65"/>
    </location>
</feature>
<accession>A0A4Y2VDF3</accession>
<sequence length="214" mass="24773">MVVPINIPVTTDTKLFNNAKPVVRNTNVVLKKKVRPVVSSERRACLILSLITFTAMCVFATVLYFNPFSYEPWYKTATLYQVDVKTFQDSDGDGIGDLKGLISKVDYLERQNIKALILSSFYKSENDGIIDHKDVCYTCGVMDDFRELIKQLKKRGIRLIIDFYPNHTSDKHPWFEASIKGLKSYDGYYVWSYSVSDDERKPPNNWVKIYHFVI</sequence>
<evidence type="ECO:0000256" key="3">
    <source>
        <dbReference type="SAM" id="Phobius"/>
    </source>
</evidence>
<evidence type="ECO:0000313" key="6">
    <source>
        <dbReference type="Proteomes" id="UP000499080"/>
    </source>
</evidence>
<keyword evidence="3" id="KW-0472">Membrane</keyword>
<dbReference type="Proteomes" id="UP000499080">
    <property type="component" value="Unassembled WGS sequence"/>
</dbReference>
<dbReference type="PANTHER" id="PTHR10357:SF179">
    <property type="entry name" value="NEUTRAL AND BASIC AMINO ACID TRANSPORT PROTEIN RBAT"/>
    <property type="match status" value="1"/>
</dbReference>
<protein>
    <recommendedName>
        <fullName evidence="2">alpha-glucosidase</fullName>
        <ecNumber evidence="2">3.2.1.20</ecNumber>
    </recommendedName>
</protein>
<evidence type="ECO:0000313" key="5">
    <source>
        <dbReference type="EMBL" id="GBO21757.1"/>
    </source>
</evidence>
<dbReference type="EC" id="3.2.1.20" evidence="2"/>
<dbReference type="Gene3D" id="3.20.20.80">
    <property type="entry name" value="Glycosidases"/>
    <property type="match status" value="1"/>
</dbReference>
<dbReference type="OrthoDB" id="1740265at2759"/>
<comment type="caution">
    <text evidence="5">The sequence shown here is derived from an EMBL/GenBank/DDBJ whole genome shotgun (WGS) entry which is preliminary data.</text>
</comment>
<dbReference type="Pfam" id="PF00128">
    <property type="entry name" value="Alpha-amylase"/>
    <property type="match status" value="1"/>
</dbReference>
<evidence type="ECO:0000256" key="1">
    <source>
        <dbReference type="ARBA" id="ARBA00001657"/>
    </source>
</evidence>
<name>A0A4Y2VDF3_ARAVE</name>
<keyword evidence="6" id="KW-1185">Reference proteome</keyword>
<organism evidence="5 6">
    <name type="scientific">Araneus ventricosus</name>
    <name type="common">Orbweaver spider</name>
    <name type="synonym">Epeira ventricosa</name>
    <dbReference type="NCBI Taxonomy" id="182803"/>
    <lineage>
        <taxon>Eukaryota</taxon>
        <taxon>Metazoa</taxon>
        <taxon>Ecdysozoa</taxon>
        <taxon>Arthropoda</taxon>
        <taxon>Chelicerata</taxon>
        <taxon>Arachnida</taxon>
        <taxon>Araneae</taxon>
        <taxon>Araneomorphae</taxon>
        <taxon>Entelegynae</taxon>
        <taxon>Araneoidea</taxon>
        <taxon>Araneidae</taxon>
        <taxon>Araneus</taxon>
    </lineage>
</organism>
<keyword evidence="3" id="KW-0812">Transmembrane</keyword>
<dbReference type="AlphaFoldDB" id="A0A4Y2VDF3"/>
<feature type="domain" description="Glycosyl hydrolase family 13 catalytic" evidence="4">
    <location>
        <begin position="85"/>
        <end position="210"/>
    </location>
</feature>
<evidence type="ECO:0000256" key="2">
    <source>
        <dbReference type="ARBA" id="ARBA00012741"/>
    </source>
</evidence>
<proteinExistence type="predicted"/>
<dbReference type="Gene3D" id="3.90.400.10">
    <property type="entry name" value="Oligo-1,6-glucosidase, Domain 2"/>
    <property type="match status" value="1"/>
</dbReference>
<gene>
    <name evidence="5" type="primary">Slc3a1_3</name>
    <name evidence="5" type="ORF">AVEN_251784_1</name>
</gene>